<dbReference type="PANTHER" id="PTHR11054:SF0">
    <property type="entry name" value="6-PHOSPHOGLUCONOLACTONASE"/>
    <property type="match status" value="1"/>
</dbReference>
<dbReference type="PANTHER" id="PTHR11054">
    <property type="entry name" value="6-PHOSPHOGLUCONOLACTONASE"/>
    <property type="match status" value="1"/>
</dbReference>
<organism evidence="9 10">
    <name type="scientific">Blastochloris viridis</name>
    <name type="common">Rhodopseudomonas viridis</name>
    <dbReference type="NCBI Taxonomy" id="1079"/>
    <lineage>
        <taxon>Bacteria</taxon>
        <taxon>Pseudomonadati</taxon>
        <taxon>Pseudomonadota</taxon>
        <taxon>Alphaproteobacteria</taxon>
        <taxon>Hyphomicrobiales</taxon>
        <taxon>Blastochloridaceae</taxon>
        <taxon>Blastochloris</taxon>
    </lineage>
</organism>
<feature type="domain" description="Glucosamine/galactosamine-6-phosphate isomerase" evidence="8">
    <location>
        <begin position="11"/>
        <end position="229"/>
    </location>
</feature>
<evidence type="ECO:0000256" key="7">
    <source>
        <dbReference type="RuleBase" id="RU365095"/>
    </source>
</evidence>
<gene>
    <name evidence="7 9" type="primary">pgl</name>
    <name evidence="9" type="ORF">DI628_01705</name>
</gene>
<dbReference type="Pfam" id="PF01182">
    <property type="entry name" value="Glucosamine_iso"/>
    <property type="match status" value="1"/>
</dbReference>
<dbReference type="EC" id="3.1.1.31" evidence="5 7"/>
<dbReference type="GO" id="GO:0006098">
    <property type="term" value="P:pentose-phosphate shunt"/>
    <property type="evidence" value="ECO:0007669"/>
    <property type="project" value="UniProtKB-UniPathway"/>
</dbReference>
<comment type="function">
    <text evidence="2 7">Hydrolysis of 6-phosphogluconolactone to 6-phosphogluconate.</text>
</comment>
<comment type="caution">
    <text evidence="9">The sequence shown here is derived from an EMBL/GenBank/DDBJ whole genome shotgun (WGS) entry which is preliminary data.</text>
</comment>
<dbReference type="Gene3D" id="3.40.50.1360">
    <property type="match status" value="1"/>
</dbReference>
<dbReference type="SUPFAM" id="SSF100950">
    <property type="entry name" value="NagB/RpiA/CoA transferase-like"/>
    <property type="match status" value="1"/>
</dbReference>
<evidence type="ECO:0000256" key="2">
    <source>
        <dbReference type="ARBA" id="ARBA00002681"/>
    </source>
</evidence>
<dbReference type="NCBIfam" id="TIGR01198">
    <property type="entry name" value="pgl"/>
    <property type="match status" value="1"/>
</dbReference>
<keyword evidence="7 9" id="KW-0378">Hydrolase</keyword>
<name>A0A6N4R2P3_BLAVI</name>
<evidence type="ECO:0000313" key="10">
    <source>
        <dbReference type="Proteomes" id="UP000320948"/>
    </source>
</evidence>
<comment type="pathway">
    <text evidence="3 7">Carbohydrate degradation; pentose phosphate pathway; D-ribulose 5-phosphate from D-glucose 6-phosphate (oxidative stage): step 2/3.</text>
</comment>
<dbReference type="InterPro" id="IPR005900">
    <property type="entry name" value="6-phosphogluconolactonase_DevB"/>
</dbReference>
<protein>
    <recommendedName>
        <fullName evidence="6 7">6-phosphogluconolactonase</fullName>
        <shortName evidence="7">6PGL</shortName>
        <ecNumber evidence="5 7">3.1.1.31</ecNumber>
    </recommendedName>
</protein>
<dbReference type="AlphaFoldDB" id="A0A6N4R2P3"/>
<dbReference type="GO" id="GO:0005975">
    <property type="term" value="P:carbohydrate metabolic process"/>
    <property type="evidence" value="ECO:0007669"/>
    <property type="project" value="UniProtKB-UniRule"/>
</dbReference>
<comment type="similarity">
    <text evidence="4 7">Belongs to the glucosamine/galactosamine-6-phosphate isomerase family. 6-phosphogluconolactonase subfamily.</text>
</comment>
<dbReference type="GO" id="GO:0017057">
    <property type="term" value="F:6-phosphogluconolactonase activity"/>
    <property type="evidence" value="ECO:0007669"/>
    <property type="project" value="UniProtKB-UniRule"/>
</dbReference>
<dbReference type="CDD" id="cd01400">
    <property type="entry name" value="6PGL"/>
    <property type="match status" value="1"/>
</dbReference>
<accession>A0A6N4R2P3</accession>
<dbReference type="InterPro" id="IPR039104">
    <property type="entry name" value="6PGL"/>
</dbReference>
<dbReference type="InterPro" id="IPR006148">
    <property type="entry name" value="Glc/Gal-6P_isomerase"/>
</dbReference>
<evidence type="ECO:0000256" key="5">
    <source>
        <dbReference type="ARBA" id="ARBA00013198"/>
    </source>
</evidence>
<dbReference type="EMBL" id="VAFM01000001">
    <property type="protein sequence ID" value="TKW61366.1"/>
    <property type="molecule type" value="Genomic_DNA"/>
</dbReference>
<evidence type="ECO:0000256" key="3">
    <source>
        <dbReference type="ARBA" id="ARBA00004961"/>
    </source>
</evidence>
<dbReference type="InterPro" id="IPR037171">
    <property type="entry name" value="NagB/RpiA_transferase-like"/>
</dbReference>
<dbReference type="Proteomes" id="UP000320948">
    <property type="component" value="Unassembled WGS sequence"/>
</dbReference>
<dbReference type="UniPathway" id="UPA00115">
    <property type="reaction ID" value="UER00409"/>
</dbReference>
<sequence>MANTSHIIQPNAAALAAHVAEWLTAQAEASTGTFSISLSGGSTPKALYSLLATEPYASRVPWSRVHLFFGDERFVPHTHANSNYRMVKEALLNHVPIPASNVHAIPADSTPQDAAARYAETLQHFYGATELNPSKPLFNVTLLGLGEDGHTASLFPQTEALNERTAWVAPVIGAKPEPRLTLTYPVLESSETVAFLIAGASKHAMLTRAMEQDATIPAGRLKPAGNLIWFTDTAAANG</sequence>
<proteinExistence type="inferred from homology"/>
<reference evidence="9 10" key="1">
    <citation type="journal article" date="2017" name="Nat. Commun.">
        <title>In situ click chemistry generation of cyclooxygenase-2 inhibitors.</title>
        <authorList>
            <person name="Bhardwaj A."/>
            <person name="Kaur J."/>
            <person name="Wuest M."/>
            <person name="Wuest F."/>
        </authorList>
    </citation>
    <scope>NUCLEOTIDE SEQUENCE [LARGE SCALE GENOMIC DNA]</scope>
    <source>
        <strain evidence="9">S2_018_000_R2_106</strain>
    </source>
</reference>
<evidence type="ECO:0000256" key="6">
    <source>
        <dbReference type="ARBA" id="ARBA00020337"/>
    </source>
</evidence>
<evidence type="ECO:0000313" key="9">
    <source>
        <dbReference type="EMBL" id="TKW61366.1"/>
    </source>
</evidence>
<evidence type="ECO:0000256" key="4">
    <source>
        <dbReference type="ARBA" id="ARBA00010662"/>
    </source>
</evidence>
<comment type="catalytic activity">
    <reaction evidence="1 7">
        <text>6-phospho-D-glucono-1,5-lactone + H2O = 6-phospho-D-gluconate + H(+)</text>
        <dbReference type="Rhea" id="RHEA:12556"/>
        <dbReference type="ChEBI" id="CHEBI:15377"/>
        <dbReference type="ChEBI" id="CHEBI:15378"/>
        <dbReference type="ChEBI" id="CHEBI:57955"/>
        <dbReference type="ChEBI" id="CHEBI:58759"/>
        <dbReference type="EC" id="3.1.1.31"/>
    </reaction>
</comment>
<evidence type="ECO:0000256" key="1">
    <source>
        <dbReference type="ARBA" id="ARBA00000832"/>
    </source>
</evidence>
<evidence type="ECO:0000259" key="8">
    <source>
        <dbReference type="Pfam" id="PF01182"/>
    </source>
</evidence>